<keyword evidence="3" id="KW-1185">Reference proteome</keyword>
<sequence>MTKVVLISSFLLMGFLAKAQDFQGKAEYFSKMIYKNGIEEVGVKSDDDENLKKAYEEALKNASEKAYTLTFTKTEALFEKNQSLEKPSSQNNGVSVSIHISGEGKKYLNTKERTRIVEDDILGKEFLIVEKLQQFDWKLLNETKKIGDYTCYKAEVTIPVTEKEKKQYEEYLKKQESKPSFFTMDEPKEKKVTAWYTPDIPVNVGPLNYWGLPGLILEIQEEKRIILCSKVVISNKENFKIKVPNVGVEVSQEEFDAIHKDKMESLERR</sequence>
<evidence type="ECO:0000256" key="1">
    <source>
        <dbReference type="SAM" id="SignalP"/>
    </source>
</evidence>
<dbReference type="RefSeq" id="WP_169523670.1">
    <property type="nucleotide sequence ID" value="NZ_JAAMPT010000205.1"/>
</dbReference>
<evidence type="ECO:0000313" key="3">
    <source>
        <dbReference type="Proteomes" id="UP000767947"/>
    </source>
</evidence>
<evidence type="ECO:0000313" key="2">
    <source>
        <dbReference type="EMBL" id="NMH25094.1"/>
    </source>
</evidence>
<name>A0ABX1QV83_9FLAO</name>
<keyword evidence="1" id="KW-0732">Signal</keyword>
<dbReference type="EMBL" id="JAAMPT010000205">
    <property type="protein sequence ID" value="NMH25094.1"/>
    <property type="molecule type" value="Genomic_DNA"/>
</dbReference>
<feature type="chain" id="PRO_5045303197" evidence="1">
    <location>
        <begin position="20"/>
        <end position="269"/>
    </location>
</feature>
<organism evidence="2 3">
    <name type="scientific">Flavobacterium solisilvae</name>
    <dbReference type="NCBI Taxonomy" id="1852019"/>
    <lineage>
        <taxon>Bacteria</taxon>
        <taxon>Pseudomonadati</taxon>
        <taxon>Bacteroidota</taxon>
        <taxon>Flavobacteriia</taxon>
        <taxon>Flavobacteriales</taxon>
        <taxon>Flavobacteriaceae</taxon>
        <taxon>Flavobacterium</taxon>
    </lineage>
</organism>
<gene>
    <name evidence="2" type="ORF">G6042_07420</name>
</gene>
<feature type="signal peptide" evidence="1">
    <location>
        <begin position="1"/>
        <end position="19"/>
    </location>
</feature>
<dbReference type="Proteomes" id="UP000767947">
    <property type="component" value="Unassembled WGS sequence"/>
</dbReference>
<dbReference type="Pfam" id="PF09697">
    <property type="entry name" value="Porph_ging"/>
    <property type="match status" value="1"/>
</dbReference>
<comment type="caution">
    <text evidence="2">The sequence shown here is derived from an EMBL/GenBank/DDBJ whole genome shotgun (WGS) entry which is preliminary data.</text>
</comment>
<proteinExistence type="predicted"/>
<dbReference type="NCBIfam" id="TIGR01200">
    <property type="entry name" value="GLPGLI"/>
    <property type="match status" value="1"/>
</dbReference>
<accession>A0ABX1QV83</accession>
<reference evidence="2 3" key="1">
    <citation type="submission" date="2020-02" db="EMBL/GenBank/DDBJ databases">
        <title>Flavobacterium sp. genome.</title>
        <authorList>
            <person name="Jung H.S."/>
            <person name="Baek J.H."/>
            <person name="Jeon C.O."/>
        </authorList>
    </citation>
    <scope>NUCLEOTIDE SEQUENCE [LARGE SCALE GENOMIC DNA]</scope>
    <source>
        <strain evidence="2 3">SE-s27</strain>
    </source>
</reference>
<dbReference type="InterPro" id="IPR005901">
    <property type="entry name" value="GLPGLI"/>
</dbReference>
<protein>
    <submittedName>
        <fullName evidence="2">GLPGLI family protein</fullName>
    </submittedName>
</protein>